<keyword evidence="2" id="KW-0560">Oxidoreductase</keyword>
<dbReference type="PROSITE" id="PS00086">
    <property type="entry name" value="CYTOCHROME_P450"/>
    <property type="match status" value="1"/>
</dbReference>
<dbReference type="InterPro" id="IPR001128">
    <property type="entry name" value="Cyt_P450"/>
</dbReference>
<dbReference type="RefSeq" id="WP_150926799.1">
    <property type="nucleotide sequence ID" value="NZ_CP044232.1"/>
</dbReference>
<dbReference type="InterPro" id="IPR036396">
    <property type="entry name" value="Cyt_P450_sf"/>
</dbReference>
<dbReference type="GO" id="GO:0020037">
    <property type="term" value="F:heme binding"/>
    <property type="evidence" value="ECO:0007669"/>
    <property type="project" value="InterPro"/>
</dbReference>
<dbReference type="KEGG" id="mlz:F6J85_16720"/>
<gene>
    <name evidence="3" type="ORF">F6J85_16720</name>
</gene>
<name>A0A5J6L8C4_9MICO</name>
<organism evidence="3 4">
    <name type="scientific">Microbacterium lushaniae</name>
    <dbReference type="NCBI Taxonomy" id="2614639"/>
    <lineage>
        <taxon>Bacteria</taxon>
        <taxon>Bacillati</taxon>
        <taxon>Actinomycetota</taxon>
        <taxon>Actinomycetes</taxon>
        <taxon>Micrococcales</taxon>
        <taxon>Microbacteriaceae</taxon>
        <taxon>Microbacterium</taxon>
    </lineage>
</organism>
<dbReference type="GO" id="GO:0016705">
    <property type="term" value="F:oxidoreductase activity, acting on paired donors, with incorporation or reduction of molecular oxygen"/>
    <property type="evidence" value="ECO:0007669"/>
    <property type="project" value="InterPro"/>
</dbReference>
<dbReference type="EMBL" id="CP044232">
    <property type="protein sequence ID" value="QEW04562.1"/>
    <property type="molecule type" value="Genomic_DNA"/>
</dbReference>
<keyword evidence="2" id="KW-0503">Monooxygenase</keyword>
<keyword evidence="2" id="KW-0408">Iron</keyword>
<dbReference type="Gene3D" id="1.10.630.10">
    <property type="entry name" value="Cytochrome P450"/>
    <property type="match status" value="1"/>
</dbReference>
<dbReference type="SUPFAM" id="SSF48264">
    <property type="entry name" value="Cytochrome P450"/>
    <property type="match status" value="1"/>
</dbReference>
<keyword evidence="2" id="KW-0349">Heme</keyword>
<dbReference type="Pfam" id="PF00067">
    <property type="entry name" value="p450"/>
    <property type="match status" value="1"/>
</dbReference>
<sequence length="400" mass="43944">MRVDDFDPTTTDDPAETHAMYAGLREACPVAYSSAYGGFYALTRYDDVRDAASDPRTFISSVRAVVPSDPRGLRRPPLNFDAPAHTPYRRALDRTLQRSRLMRLEPELRMRAREALRPLLEAGEGDIATGFGVQFPAWVTTTWLNLEPEVAPHLARTSFAWVNAWREQDGATVTAMSEKMYDIARDLVVRRRADPLPEEEDPASSLLAERVDGAPLGEEHIVGALRQSLVVGMVAPPILLGSIVRHLSDDPALQDALRADVSLLPAAVEEFIRLYTPYRGFARTVSHPVTLHGRTIEPGVPVTLAYAAANRDPAMFPDPESFVMDRPNIHQHLGFGRGRHRCAGMPLARMMITIALEELLGATTAIRAVGPFEHARMPEVGLTAVPVQVVPAGEPALSLT</sequence>
<dbReference type="GO" id="GO:0004497">
    <property type="term" value="F:monooxygenase activity"/>
    <property type="evidence" value="ECO:0007669"/>
    <property type="project" value="UniProtKB-KW"/>
</dbReference>
<dbReference type="InterPro" id="IPR002397">
    <property type="entry name" value="Cyt_P450_B"/>
</dbReference>
<accession>A0A5J6L8C4</accession>
<dbReference type="PRINTS" id="PR00359">
    <property type="entry name" value="BP450"/>
</dbReference>
<comment type="similarity">
    <text evidence="1 2">Belongs to the cytochrome P450 family.</text>
</comment>
<keyword evidence="2" id="KW-0479">Metal-binding</keyword>
<reference evidence="4" key="1">
    <citation type="submission" date="2019-09" db="EMBL/GenBank/DDBJ databases">
        <title>Mumia zhuanghuii sp. nov. isolated from the intestinal contents of plateau pika (Ochotona curzoniae) in the Qinghai-Tibet plateau of China.</title>
        <authorList>
            <person name="Tian Z."/>
        </authorList>
    </citation>
    <scope>NUCLEOTIDE SEQUENCE [LARGE SCALE GENOMIC DNA]</scope>
    <source>
        <strain evidence="4">L-031</strain>
    </source>
</reference>
<dbReference type="InterPro" id="IPR017972">
    <property type="entry name" value="Cyt_P450_CS"/>
</dbReference>
<dbReference type="Proteomes" id="UP000325516">
    <property type="component" value="Chromosome"/>
</dbReference>
<protein>
    <submittedName>
        <fullName evidence="3">Cytochrome P450</fullName>
    </submittedName>
</protein>
<dbReference type="AlphaFoldDB" id="A0A5J6L8C4"/>
<dbReference type="PANTHER" id="PTHR46696">
    <property type="entry name" value="P450, PUTATIVE (EUROFUNG)-RELATED"/>
    <property type="match status" value="1"/>
</dbReference>
<keyword evidence="4" id="KW-1185">Reference proteome</keyword>
<evidence type="ECO:0000256" key="1">
    <source>
        <dbReference type="ARBA" id="ARBA00010617"/>
    </source>
</evidence>
<proteinExistence type="inferred from homology"/>
<evidence type="ECO:0000313" key="3">
    <source>
        <dbReference type="EMBL" id="QEW04562.1"/>
    </source>
</evidence>
<dbReference type="GO" id="GO:0005506">
    <property type="term" value="F:iron ion binding"/>
    <property type="evidence" value="ECO:0007669"/>
    <property type="project" value="InterPro"/>
</dbReference>
<evidence type="ECO:0000256" key="2">
    <source>
        <dbReference type="RuleBase" id="RU000461"/>
    </source>
</evidence>
<evidence type="ECO:0000313" key="4">
    <source>
        <dbReference type="Proteomes" id="UP000325516"/>
    </source>
</evidence>
<dbReference type="PANTHER" id="PTHR46696:SF6">
    <property type="entry name" value="P450, PUTATIVE (EUROFUNG)-RELATED"/>
    <property type="match status" value="1"/>
</dbReference>